<accession>A0A2P2MY32</accession>
<dbReference type="EMBL" id="GGEC01054634">
    <property type="protein sequence ID" value="MBX35118.1"/>
    <property type="molecule type" value="Transcribed_RNA"/>
</dbReference>
<organism evidence="1">
    <name type="scientific">Rhizophora mucronata</name>
    <name type="common">Asiatic mangrove</name>
    <dbReference type="NCBI Taxonomy" id="61149"/>
    <lineage>
        <taxon>Eukaryota</taxon>
        <taxon>Viridiplantae</taxon>
        <taxon>Streptophyta</taxon>
        <taxon>Embryophyta</taxon>
        <taxon>Tracheophyta</taxon>
        <taxon>Spermatophyta</taxon>
        <taxon>Magnoliopsida</taxon>
        <taxon>eudicotyledons</taxon>
        <taxon>Gunneridae</taxon>
        <taxon>Pentapetalae</taxon>
        <taxon>rosids</taxon>
        <taxon>fabids</taxon>
        <taxon>Malpighiales</taxon>
        <taxon>Rhizophoraceae</taxon>
        <taxon>Rhizophora</taxon>
    </lineage>
</organism>
<protein>
    <submittedName>
        <fullName evidence="1">Uncharacterized protein</fullName>
    </submittedName>
</protein>
<proteinExistence type="predicted"/>
<reference evidence="1" key="1">
    <citation type="submission" date="2018-02" db="EMBL/GenBank/DDBJ databases">
        <title>Rhizophora mucronata_Transcriptome.</title>
        <authorList>
            <person name="Meera S.P."/>
            <person name="Sreeshan A."/>
            <person name="Augustine A."/>
        </authorList>
    </citation>
    <scope>NUCLEOTIDE SEQUENCE</scope>
    <source>
        <tissue evidence="1">Leaf</tissue>
    </source>
</reference>
<dbReference type="AlphaFoldDB" id="A0A2P2MY32"/>
<name>A0A2P2MY32_RHIMU</name>
<evidence type="ECO:0000313" key="1">
    <source>
        <dbReference type="EMBL" id="MBX35118.1"/>
    </source>
</evidence>
<sequence>MKFGRQYIVTRCRWENVWLDKKLATLPLSMHDAMFTSKTDLTSQHWKNNFVYYSEFEIFFKVLHIPLISRHNS</sequence>